<dbReference type="PANTHER" id="PTHR30400:SF0">
    <property type="entry name" value="BIOSYNTHETIC PEPTIDOGLYCAN TRANSGLYCOSYLASE"/>
    <property type="match status" value="1"/>
</dbReference>
<keyword evidence="3" id="KW-0328">Glycosyltransferase</keyword>
<dbReference type="NCBIfam" id="TIGR02070">
    <property type="entry name" value="mono_pep_trsgly"/>
    <property type="match status" value="1"/>
</dbReference>
<dbReference type="InterPro" id="IPR036950">
    <property type="entry name" value="PBP_transglycosylase"/>
</dbReference>
<dbReference type="EMBL" id="MFSP01000149">
    <property type="protein sequence ID" value="OGI63663.1"/>
    <property type="molecule type" value="Genomic_DNA"/>
</dbReference>
<keyword evidence="2" id="KW-0997">Cell inner membrane</keyword>
<dbReference type="PANTHER" id="PTHR30400">
    <property type="entry name" value="MONOFUNCTIONAL BIOSYNTHETIC PEPTIDOGLYCAN TRANSGLYCOSYLASE"/>
    <property type="match status" value="1"/>
</dbReference>
<evidence type="ECO:0000256" key="9">
    <source>
        <dbReference type="ARBA" id="ARBA00023136"/>
    </source>
</evidence>
<keyword evidence="1" id="KW-1003">Cell membrane</keyword>
<evidence type="ECO:0000256" key="2">
    <source>
        <dbReference type="ARBA" id="ARBA00022519"/>
    </source>
</evidence>
<comment type="caution">
    <text evidence="14">The sequence shown here is derived from an EMBL/GenBank/DDBJ whole genome shotgun (WGS) entry which is preliminary data.</text>
</comment>
<evidence type="ECO:0000256" key="4">
    <source>
        <dbReference type="ARBA" id="ARBA00022679"/>
    </source>
</evidence>
<dbReference type="GO" id="GO:0071555">
    <property type="term" value="P:cell wall organization"/>
    <property type="evidence" value="ECO:0007669"/>
    <property type="project" value="UniProtKB-KW"/>
</dbReference>
<reference evidence="14 15" key="1">
    <citation type="journal article" date="2016" name="Nat. Commun.">
        <title>Thousands of microbial genomes shed light on interconnected biogeochemical processes in an aquifer system.</title>
        <authorList>
            <person name="Anantharaman K."/>
            <person name="Brown C.T."/>
            <person name="Hug L.A."/>
            <person name="Sharon I."/>
            <person name="Castelle C.J."/>
            <person name="Probst A.J."/>
            <person name="Thomas B.C."/>
            <person name="Singh A."/>
            <person name="Wilkins M.J."/>
            <person name="Karaoz U."/>
            <person name="Brodie E.L."/>
            <person name="Williams K.H."/>
            <person name="Hubbard S.S."/>
            <person name="Banfield J.F."/>
        </authorList>
    </citation>
    <scope>NUCLEOTIDE SEQUENCE [LARGE SCALE GENOMIC DNA]</scope>
</reference>
<dbReference type="GO" id="GO:0016763">
    <property type="term" value="F:pentosyltransferase activity"/>
    <property type="evidence" value="ECO:0007669"/>
    <property type="project" value="InterPro"/>
</dbReference>
<organism evidence="14 15">
    <name type="scientific">Candidatus Muproteobacteria bacterium RBG_16_60_9</name>
    <dbReference type="NCBI Taxonomy" id="1817755"/>
    <lineage>
        <taxon>Bacteria</taxon>
        <taxon>Pseudomonadati</taxon>
        <taxon>Pseudomonadota</taxon>
        <taxon>Candidatus Muproteobacteria</taxon>
    </lineage>
</organism>
<evidence type="ECO:0000256" key="3">
    <source>
        <dbReference type="ARBA" id="ARBA00022676"/>
    </source>
</evidence>
<dbReference type="Gene3D" id="1.10.3810.10">
    <property type="entry name" value="Biosynthetic peptidoglycan transglycosylase-like"/>
    <property type="match status" value="1"/>
</dbReference>
<dbReference type="InterPro" id="IPR023346">
    <property type="entry name" value="Lysozyme-like_dom_sf"/>
</dbReference>
<dbReference type="GO" id="GO:0009252">
    <property type="term" value="P:peptidoglycan biosynthetic process"/>
    <property type="evidence" value="ECO:0007669"/>
    <property type="project" value="UniProtKB-KW"/>
</dbReference>
<dbReference type="SUPFAM" id="SSF53955">
    <property type="entry name" value="Lysozyme-like"/>
    <property type="match status" value="1"/>
</dbReference>
<keyword evidence="10" id="KW-0961">Cell wall biogenesis/degradation</keyword>
<keyword evidence="4" id="KW-0808">Transferase</keyword>
<keyword evidence="7" id="KW-0573">Peptidoglycan synthesis</keyword>
<proteinExistence type="predicted"/>
<evidence type="ECO:0000256" key="6">
    <source>
        <dbReference type="ARBA" id="ARBA00022960"/>
    </source>
</evidence>
<name>A0A1F6V1W7_9PROT</name>
<keyword evidence="5 12" id="KW-0812">Transmembrane</keyword>
<dbReference type="GO" id="GO:0008360">
    <property type="term" value="P:regulation of cell shape"/>
    <property type="evidence" value="ECO:0007669"/>
    <property type="project" value="UniProtKB-KW"/>
</dbReference>
<dbReference type="GO" id="GO:0016020">
    <property type="term" value="C:membrane"/>
    <property type="evidence" value="ECO:0007669"/>
    <property type="project" value="InterPro"/>
</dbReference>
<evidence type="ECO:0000256" key="10">
    <source>
        <dbReference type="ARBA" id="ARBA00023316"/>
    </source>
</evidence>
<evidence type="ECO:0000259" key="13">
    <source>
        <dbReference type="Pfam" id="PF00912"/>
    </source>
</evidence>
<accession>A0A1F6V1W7</accession>
<protein>
    <submittedName>
        <fullName evidence="14">Monofunctional biosynthetic peptidoglycan transglycosylase</fullName>
    </submittedName>
</protein>
<feature type="transmembrane region" description="Helical" evidence="12">
    <location>
        <begin position="25"/>
        <end position="45"/>
    </location>
</feature>
<evidence type="ECO:0000256" key="12">
    <source>
        <dbReference type="SAM" id="Phobius"/>
    </source>
</evidence>
<dbReference type="InterPro" id="IPR011812">
    <property type="entry name" value="Pep_trsgly"/>
</dbReference>
<feature type="domain" description="Glycosyl transferase family 51" evidence="13">
    <location>
        <begin position="81"/>
        <end position="243"/>
    </location>
</feature>
<dbReference type="AlphaFoldDB" id="A0A1F6V1W7"/>
<dbReference type="GO" id="GO:0009274">
    <property type="term" value="C:peptidoglycan-based cell wall"/>
    <property type="evidence" value="ECO:0007669"/>
    <property type="project" value="InterPro"/>
</dbReference>
<sequence length="280" mass="31232">MTLIWRGKKTGISRRLTLIGQVLRWSLRIFLIAIVVDLFYLTVAWPDWASLAVGSVPKSSFIEEYESRRANDPSLRRLRWSAVPIASIPKTLIRAVIVAEDARFYEHGGFDLIAFKEAMNYNLAEGRFALGASTISQQTVKNLFLSPSRNPLRKWHELVLTWGMENNLKKRRILELYLNVAEFGPGIYGVQAASATYFGVPVSGITVEQAAELAATLPSPENNNPATRSNAFTRRSNKILNRLLRYPGDAADAIAVEFRQPADPDDGFAPTAGRPPGETW</sequence>
<keyword evidence="9 12" id="KW-0472">Membrane</keyword>
<dbReference type="Pfam" id="PF00912">
    <property type="entry name" value="Transgly"/>
    <property type="match status" value="1"/>
</dbReference>
<dbReference type="Proteomes" id="UP000179076">
    <property type="component" value="Unassembled WGS sequence"/>
</dbReference>
<feature type="region of interest" description="Disordered" evidence="11">
    <location>
        <begin position="259"/>
        <end position="280"/>
    </location>
</feature>
<keyword evidence="6" id="KW-0133">Cell shape</keyword>
<evidence type="ECO:0000256" key="8">
    <source>
        <dbReference type="ARBA" id="ARBA00022989"/>
    </source>
</evidence>
<gene>
    <name evidence="14" type="ORF">A2W18_15445</name>
</gene>
<evidence type="ECO:0000256" key="7">
    <source>
        <dbReference type="ARBA" id="ARBA00022984"/>
    </source>
</evidence>
<evidence type="ECO:0000256" key="1">
    <source>
        <dbReference type="ARBA" id="ARBA00022475"/>
    </source>
</evidence>
<dbReference type="InterPro" id="IPR001264">
    <property type="entry name" value="Glyco_trans_51"/>
</dbReference>
<evidence type="ECO:0000313" key="15">
    <source>
        <dbReference type="Proteomes" id="UP000179076"/>
    </source>
</evidence>
<evidence type="ECO:0000313" key="14">
    <source>
        <dbReference type="EMBL" id="OGI63663.1"/>
    </source>
</evidence>
<evidence type="ECO:0000256" key="5">
    <source>
        <dbReference type="ARBA" id="ARBA00022692"/>
    </source>
</evidence>
<evidence type="ECO:0000256" key="11">
    <source>
        <dbReference type="SAM" id="MobiDB-lite"/>
    </source>
</evidence>
<keyword evidence="8 12" id="KW-1133">Transmembrane helix</keyword>